<gene>
    <name evidence="1" type="ORF">TCIL3000_11_16930</name>
</gene>
<protein>
    <submittedName>
        <fullName evidence="1">Uncharacterized protein TCIL3000_11_16930</fullName>
    </submittedName>
</protein>
<dbReference type="VEuPathDB" id="TriTrypDB:TcIL3000.11.16930"/>
<name>G0V3F6_TRYCI</name>
<evidence type="ECO:0000313" key="1">
    <source>
        <dbReference type="EMBL" id="CCC96179.1"/>
    </source>
</evidence>
<organism evidence="1">
    <name type="scientific">Trypanosoma congolense (strain IL3000)</name>
    <dbReference type="NCBI Taxonomy" id="1068625"/>
    <lineage>
        <taxon>Eukaryota</taxon>
        <taxon>Discoba</taxon>
        <taxon>Euglenozoa</taxon>
        <taxon>Kinetoplastea</taxon>
        <taxon>Metakinetoplastina</taxon>
        <taxon>Trypanosomatida</taxon>
        <taxon>Trypanosomatidae</taxon>
        <taxon>Trypanosoma</taxon>
        <taxon>Nannomonas</taxon>
    </lineage>
</organism>
<sequence length="849" mass="96085">MSAKVYTSGYFSDLQYWFQREKNVFLDLLASSKTHRLPESMMLKADTEVYYTDEDSKLHYLLSKAGGVNDSCKSVSGVLDVIPPLLSTVPLVGAAQGGWDGGCFVITASASALDMVDCITDTGANRPSCTTVSLDIRGIDEVWQSLIHFILGDNTKGDDIVYVVPNVDVYLYSGHPFGEFLFSIFVLVVSSIFHHFSSFPDDSTQMRLGRVKVLLTFSRDNGKYCCVDDVHLFIENKLRLSVDRKIKIDAGLAVCREASLTELPTFFSQDEWIERVTEVVTNAHDQLCDAFAQEDGGSLLQCILLIIPDKESLVDRLKKQLYDSYTSTPIEVVTNLDNVSDLLAECDGRTLITVLCTQQGIEEQILRPEHERCFKYLKVRAVIFGEGEEKWWIDILHGLLLETPSLIYLPFPMGGEHKDTTTNEKNWADKYIQEGMNIVLWLYRRFRLRLGKKGFQPVLQISEHLFISRFASRFFDMVTDRMCLAGLVTRTQDADKSKSYLLDIRGRLLSYRFRLPYISALPEMNPLDVNCIFWCCALRQSRAVALKLISNSHKFSYWVDDAITRFCLRHRIKFTEEMGDDGELLVKTLCFMSKPDDTVSRVLSFLRHPMGRRTPIPSRRDAASLTLGRGWFDQTPSTSERQSLPQGRVNIYCYPSHNELCEIHFGDHVLQCPLDISYALISTHIAIHTVMRNNAIFLESTSEFSRMPLVPIPLAILRSPTFKSIASGLSGAPVGTWLDGCVGANPPPSDPMELASLMGRTFSLLGLCETDRLRRRCTDAILSTKRPKHEGLEFKVPSEAEADVIRGFVKAAKKMGRDNAEKNFRMVKGFAFLDPLHESHAYYLYLMKQ</sequence>
<reference evidence="1" key="1">
    <citation type="journal article" date="2012" name="Proc. Natl. Acad. Sci. U.S.A.">
        <title>Antigenic diversity is generated by distinct evolutionary mechanisms in African trypanosome species.</title>
        <authorList>
            <person name="Jackson A.P."/>
            <person name="Berry A."/>
            <person name="Aslett M."/>
            <person name="Allison H.C."/>
            <person name="Burton P."/>
            <person name="Vavrova-Anderson J."/>
            <person name="Brown R."/>
            <person name="Browne H."/>
            <person name="Corton N."/>
            <person name="Hauser H."/>
            <person name="Gamble J."/>
            <person name="Gilderthorp R."/>
            <person name="Marcello L."/>
            <person name="McQuillan J."/>
            <person name="Otto T.D."/>
            <person name="Quail M.A."/>
            <person name="Sanders M.J."/>
            <person name="van Tonder A."/>
            <person name="Ginger M.L."/>
            <person name="Field M.C."/>
            <person name="Barry J.D."/>
            <person name="Hertz-Fowler C."/>
            <person name="Berriman M."/>
        </authorList>
    </citation>
    <scope>NUCLEOTIDE SEQUENCE</scope>
    <source>
        <strain evidence="1">IL3000</strain>
    </source>
</reference>
<accession>G0V3F6</accession>
<proteinExistence type="predicted"/>
<dbReference type="EMBL" id="HE575324">
    <property type="protein sequence ID" value="CCC96179.1"/>
    <property type="molecule type" value="Genomic_DNA"/>
</dbReference>
<dbReference type="AlphaFoldDB" id="G0V3F6"/>